<gene>
    <name evidence="1" type="ORF">S01H4_56504</name>
</gene>
<feature type="non-terminal residue" evidence="1">
    <location>
        <position position="1"/>
    </location>
</feature>
<name>X1D297_9ZZZZ</name>
<organism evidence="1">
    <name type="scientific">marine sediment metagenome</name>
    <dbReference type="NCBI Taxonomy" id="412755"/>
    <lineage>
        <taxon>unclassified sequences</taxon>
        <taxon>metagenomes</taxon>
        <taxon>ecological metagenomes</taxon>
    </lineage>
</organism>
<comment type="caution">
    <text evidence="1">The sequence shown here is derived from an EMBL/GenBank/DDBJ whole genome shotgun (WGS) entry which is preliminary data.</text>
</comment>
<evidence type="ECO:0000313" key="1">
    <source>
        <dbReference type="EMBL" id="GAH14297.1"/>
    </source>
</evidence>
<dbReference type="AlphaFoldDB" id="X1D297"/>
<protein>
    <submittedName>
        <fullName evidence="1">Uncharacterized protein</fullName>
    </submittedName>
</protein>
<reference evidence="1" key="1">
    <citation type="journal article" date="2014" name="Front. Microbiol.">
        <title>High frequency of phylogenetically diverse reductive dehalogenase-homologous genes in deep subseafloor sedimentary metagenomes.</title>
        <authorList>
            <person name="Kawai M."/>
            <person name="Futagami T."/>
            <person name="Toyoda A."/>
            <person name="Takaki Y."/>
            <person name="Nishi S."/>
            <person name="Hori S."/>
            <person name="Arai W."/>
            <person name="Tsubouchi T."/>
            <person name="Morono Y."/>
            <person name="Uchiyama I."/>
            <person name="Ito T."/>
            <person name="Fujiyama A."/>
            <person name="Inagaki F."/>
            <person name="Takami H."/>
        </authorList>
    </citation>
    <scope>NUCLEOTIDE SEQUENCE</scope>
    <source>
        <strain evidence="1">Expedition CK06-06</strain>
    </source>
</reference>
<dbReference type="EMBL" id="BART01032746">
    <property type="protein sequence ID" value="GAH14297.1"/>
    <property type="molecule type" value="Genomic_DNA"/>
</dbReference>
<sequence>TKFEHSGSEDSILHIYLYGENGESAHIFFDNPINGYRSINIGLEGSSSDANTWLGGNSYGTIQF</sequence>
<accession>X1D297</accession>
<proteinExistence type="predicted"/>